<dbReference type="AlphaFoldDB" id="A0A4W3GEE6"/>
<dbReference type="SMART" id="SM00288">
    <property type="entry name" value="VHS"/>
    <property type="match status" value="1"/>
</dbReference>
<reference evidence="2" key="5">
    <citation type="submission" date="2025-09" db="UniProtKB">
        <authorList>
            <consortium name="Ensembl"/>
        </authorList>
    </citation>
    <scope>IDENTIFICATION</scope>
</reference>
<dbReference type="Gene3D" id="1.25.40.90">
    <property type="match status" value="1"/>
</dbReference>
<dbReference type="PANTHER" id="PTHR45905">
    <property type="entry name" value="GOLGI-LOCALIZED, GAMMA-ADAPTIN EAR CONTAINING, ARF BINDING PROTEIN"/>
    <property type="match status" value="1"/>
</dbReference>
<dbReference type="GO" id="GO:0035091">
    <property type="term" value="F:phosphatidylinositol binding"/>
    <property type="evidence" value="ECO:0007669"/>
    <property type="project" value="InterPro"/>
</dbReference>
<dbReference type="Proteomes" id="UP000314986">
    <property type="component" value="Unassembled WGS sequence"/>
</dbReference>
<name>A0A4W3GEE6_CALMI</name>
<dbReference type="GO" id="GO:0043130">
    <property type="term" value="F:ubiquitin binding"/>
    <property type="evidence" value="ECO:0007669"/>
    <property type="project" value="InterPro"/>
</dbReference>
<reference evidence="3" key="3">
    <citation type="journal article" date="2014" name="Nature">
        <title>Elephant shark genome provides unique insights into gnathostome evolution.</title>
        <authorList>
            <consortium name="International Elephant Shark Genome Sequencing Consortium"/>
            <person name="Venkatesh B."/>
            <person name="Lee A.P."/>
            <person name="Ravi V."/>
            <person name="Maurya A.K."/>
            <person name="Lian M.M."/>
            <person name="Swann J.B."/>
            <person name="Ohta Y."/>
            <person name="Flajnik M.F."/>
            <person name="Sutoh Y."/>
            <person name="Kasahara M."/>
            <person name="Hoon S."/>
            <person name="Gangu V."/>
            <person name="Roy S.W."/>
            <person name="Irimia M."/>
            <person name="Korzh V."/>
            <person name="Kondrychyn I."/>
            <person name="Lim Z.W."/>
            <person name="Tay B.H."/>
            <person name="Tohari S."/>
            <person name="Kong K.W."/>
            <person name="Ho S."/>
            <person name="Lorente-Galdos B."/>
            <person name="Quilez J."/>
            <person name="Marques-Bonet T."/>
            <person name="Raney B.J."/>
            <person name="Ingham P.W."/>
            <person name="Tay A."/>
            <person name="Hillier L.W."/>
            <person name="Minx P."/>
            <person name="Boehm T."/>
            <person name="Wilson R.K."/>
            <person name="Brenner S."/>
            <person name="Warren W.C."/>
        </authorList>
    </citation>
    <scope>NUCLEOTIDE SEQUENCE [LARGE SCALE GENOMIC DNA]</scope>
</reference>
<dbReference type="SUPFAM" id="SSF48464">
    <property type="entry name" value="ENTH/VHS domain"/>
    <property type="match status" value="1"/>
</dbReference>
<dbReference type="PROSITE" id="PS50179">
    <property type="entry name" value="VHS"/>
    <property type="match status" value="1"/>
</dbReference>
<keyword evidence="3" id="KW-1185">Reference proteome</keyword>
<dbReference type="Ensembl" id="ENSCMIT00000001038.1">
    <property type="protein sequence ID" value="ENSCMIP00000000985.1"/>
    <property type="gene ID" value="ENSCMIG00000000593.1"/>
</dbReference>
<feature type="domain" description="VHS" evidence="1">
    <location>
        <begin position="12"/>
        <end position="96"/>
    </location>
</feature>
<reference evidence="3" key="1">
    <citation type="journal article" date="2006" name="Science">
        <title>Ancient noncoding elements conserved in the human genome.</title>
        <authorList>
            <person name="Venkatesh B."/>
            <person name="Kirkness E.F."/>
            <person name="Loh Y.H."/>
            <person name="Halpern A.L."/>
            <person name="Lee A.P."/>
            <person name="Johnson J."/>
            <person name="Dandona N."/>
            <person name="Viswanathan L.D."/>
            <person name="Tay A."/>
            <person name="Venter J.C."/>
            <person name="Strausberg R.L."/>
            <person name="Brenner S."/>
        </authorList>
    </citation>
    <scope>NUCLEOTIDE SEQUENCE [LARGE SCALE GENOMIC DNA]</scope>
</reference>
<reference evidence="2" key="4">
    <citation type="submission" date="2025-08" db="UniProtKB">
        <authorList>
            <consortium name="Ensembl"/>
        </authorList>
    </citation>
    <scope>IDENTIFICATION</scope>
</reference>
<organism evidence="2 3">
    <name type="scientific">Callorhinchus milii</name>
    <name type="common">Ghost shark</name>
    <dbReference type="NCBI Taxonomy" id="7868"/>
    <lineage>
        <taxon>Eukaryota</taxon>
        <taxon>Metazoa</taxon>
        <taxon>Chordata</taxon>
        <taxon>Craniata</taxon>
        <taxon>Vertebrata</taxon>
        <taxon>Chondrichthyes</taxon>
        <taxon>Holocephali</taxon>
        <taxon>Chimaeriformes</taxon>
        <taxon>Callorhinchidae</taxon>
        <taxon>Callorhinchus</taxon>
    </lineage>
</organism>
<dbReference type="GO" id="GO:0005802">
    <property type="term" value="C:trans-Golgi network"/>
    <property type="evidence" value="ECO:0007669"/>
    <property type="project" value="InterPro"/>
</dbReference>
<dbReference type="GO" id="GO:0006893">
    <property type="term" value="P:Golgi to plasma membrane transport"/>
    <property type="evidence" value="ECO:0007669"/>
    <property type="project" value="TreeGrafter"/>
</dbReference>
<protein>
    <submittedName>
        <fullName evidence="2">Golgi associated, gamma adaptin ear containing, ARF binding protein 3a</fullName>
    </submittedName>
</protein>
<dbReference type="InterPro" id="IPR002014">
    <property type="entry name" value="VHS_dom"/>
</dbReference>
<dbReference type="GeneTree" id="ENSGT00940000157333"/>
<accession>A0A4W3GEE6</accession>
<dbReference type="InterPro" id="IPR027422">
    <property type="entry name" value="GGA1-3"/>
</dbReference>
<dbReference type="PANTHER" id="PTHR45905:SF3">
    <property type="entry name" value="ADP-RIBOSYLATION FACTOR-BINDING PROTEIN GGA3"/>
    <property type="match status" value="1"/>
</dbReference>
<dbReference type="GO" id="GO:0031267">
    <property type="term" value="F:small GTPase binding"/>
    <property type="evidence" value="ECO:0007669"/>
    <property type="project" value="InterPro"/>
</dbReference>
<sequence>TVGATGQSLAITRGPANRQEDWEYIIGFCDQVNKELEGPQIAVRLLAHKIQSPQEWEAVQALTVLEACMKNCGRRFHNEVGKFRFLNELIKVVSPKGLPWQADGLKCLIG</sequence>
<dbReference type="GO" id="GO:0034394">
    <property type="term" value="P:protein localization to cell surface"/>
    <property type="evidence" value="ECO:0007669"/>
    <property type="project" value="TreeGrafter"/>
</dbReference>
<dbReference type="InterPro" id="IPR008942">
    <property type="entry name" value="ENTH_VHS"/>
</dbReference>
<dbReference type="Pfam" id="PF00790">
    <property type="entry name" value="VHS"/>
    <property type="match status" value="1"/>
</dbReference>
<evidence type="ECO:0000313" key="2">
    <source>
        <dbReference type="Ensembl" id="ENSCMIP00000000985.1"/>
    </source>
</evidence>
<proteinExistence type="predicted"/>
<evidence type="ECO:0000259" key="1">
    <source>
        <dbReference type="PROSITE" id="PS50179"/>
    </source>
</evidence>
<reference evidence="3" key="2">
    <citation type="journal article" date="2007" name="PLoS Biol.">
        <title>Survey sequencing and comparative analysis of the elephant shark (Callorhinchus milii) genome.</title>
        <authorList>
            <person name="Venkatesh B."/>
            <person name="Kirkness E.F."/>
            <person name="Loh Y.H."/>
            <person name="Halpern A.L."/>
            <person name="Lee A.P."/>
            <person name="Johnson J."/>
            <person name="Dandona N."/>
            <person name="Viswanathan L.D."/>
            <person name="Tay A."/>
            <person name="Venter J.C."/>
            <person name="Strausberg R.L."/>
            <person name="Brenner S."/>
        </authorList>
    </citation>
    <scope>NUCLEOTIDE SEQUENCE [LARGE SCALE GENOMIC DNA]</scope>
</reference>
<evidence type="ECO:0000313" key="3">
    <source>
        <dbReference type="Proteomes" id="UP000314986"/>
    </source>
</evidence>
<dbReference type="GO" id="GO:0006886">
    <property type="term" value="P:intracellular protein transport"/>
    <property type="evidence" value="ECO:0007669"/>
    <property type="project" value="InterPro"/>
</dbReference>